<dbReference type="Proteomes" id="UP000807469">
    <property type="component" value="Unassembled WGS sequence"/>
</dbReference>
<dbReference type="Pfam" id="PF25534">
    <property type="entry name" value="DUF7918"/>
    <property type="match status" value="1"/>
</dbReference>
<proteinExistence type="predicted"/>
<feature type="compositionally biased region" description="Basic and acidic residues" evidence="1">
    <location>
        <begin position="266"/>
        <end position="283"/>
    </location>
</feature>
<evidence type="ECO:0000259" key="2">
    <source>
        <dbReference type="Pfam" id="PF25534"/>
    </source>
</evidence>
<dbReference type="PANTHER" id="PTHR36223">
    <property type="entry name" value="BETA-LACTAMASE-TYPE TRANSPEPTIDASE FOLD DOMAIN CONTAINING PROTEIN"/>
    <property type="match status" value="1"/>
</dbReference>
<dbReference type="PANTHER" id="PTHR36223:SF1">
    <property type="entry name" value="TRANSCRIPTION ELONGATION FACTOR EAF N-TERMINAL DOMAIN-CONTAINING PROTEIN"/>
    <property type="match status" value="1"/>
</dbReference>
<feature type="compositionally biased region" description="Basic residues" evidence="1">
    <location>
        <begin position="284"/>
        <end position="299"/>
    </location>
</feature>
<dbReference type="InterPro" id="IPR057678">
    <property type="entry name" value="DUF7918"/>
</dbReference>
<feature type="region of interest" description="Disordered" evidence="1">
    <location>
        <begin position="234"/>
        <end position="317"/>
    </location>
</feature>
<feature type="domain" description="DUF7918" evidence="2">
    <location>
        <begin position="14"/>
        <end position="222"/>
    </location>
</feature>
<evidence type="ECO:0000313" key="4">
    <source>
        <dbReference type="Proteomes" id="UP000807469"/>
    </source>
</evidence>
<accession>A0A9P5YYB3</accession>
<name>A0A9P5YYB3_9AGAR</name>
<evidence type="ECO:0000256" key="1">
    <source>
        <dbReference type="SAM" id="MobiDB-lite"/>
    </source>
</evidence>
<comment type="caution">
    <text evidence="3">The sequence shown here is derived from an EMBL/GenBank/DDBJ whole genome shotgun (WGS) entry which is preliminary data.</text>
</comment>
<feature type="compositionally biased region" description="Polar residues" evidence="1">
    <location>
        <begin position="235"/>
        <end position="248"/>
    </location>
</feature>
<dbReference type="OrthoDB" id="3364132at2759"/>
<keyword evidence="4" id="KW-1185">Reference proteome</keyword>
<sequence>MSTSIVRDRLSCSGFEVWININGVKAATYEVEHEKSEKEERTSCWIASVADTEFSVSFHRKEYDEYDYASALTLDGLIVDDSVYLNSDDSTSEILTLSTYPISRTEETNFVFGHLESIDDDNTQSEDLSTQNIGEIKVVIQRVKAVFSSRSKKITYNVLSAKRVDERSHKALSHQIKNGQIYECEYNDPETYDCVNQGDAIIFTFKYRPLEMLQATGVAPRSVSPEICKEVSVPASHTSAENASNLPNIKQEHSDGESDSEEEDVKEMLAKAHELLAKIESTRSKRRAKKEAGRAKKKVKTEPTTNHFIPGEVIDLT</sequence>
<dbReference type="AlphaFoldDB" id="A0A9P5YYB3"/>
<protein>
    <recommendedName>
        <fullName evidence="2">DUF7918 domain-containing protein</fullName>
    </recommendedName>
</protein>
<dbReference type="EMBL" id="MU155302">
    <property type="protein sequence ID" value="KAF9476225.1"/>
    <property type="molecule type" value="Genomic_DNA"/>
</dbReference>
<evidence type="ECO:0000313" key="3">
    <source>
        <dbReference type="EMBL" id="KAF9476225.1"/>
    </source>
</evidence>
<organism evidence="3 4">
    <name type="scientific">Pholiota conissans</name>
    <dbReference type="NCBI Taxonomy" id="109636"/>
    <lineage>
        <taxon>Eukaryota</taxon>
        <taxon>Fungi</taxon>
        <taxon>Dikarya</taxon>
        <taxon>Basidiomycota</taxon>
        <taxon>Agaricomycotina</taxon>
        <taxon>Agaricomycetes</taxon>
        <taxon>Agaricomycetidae</taxon>
        <taxon>Agaricales</taxon>
        <taxon>Agaricineae</taxon>
        <taxon>Strophariaceae</taxon>
        <taxon>Pholiota</taxon>
    </lineage>
</organism>
<gene>
    <name evidence="3" type="ORF">BDN70DRAFT_882712</name>
</gene>
<reference evidence="3" key="1">
    <citation type="submission" date="2020-11" db="EMBL/GenBank/DDBJ databases">
        <authorList>
            <consortium name="DOE Joint Genome Institute"/>
            <person name="Ahrendt S."/>
            <person name="Riley R."/>
            <person name="Andreopoulos W."/>
            <person name="Labutti K."/>
            <person name="Pangilinan J."/>
            <person name="Ruiz-Duenas F.J."/>
            <person name="Barrasa J.M."/>
            <person name="Sanchez-Garcia M."/>
            <person name="Camarero S."/>
            <person name="Miyauchi S."/>
            <person name="Serrano A."/>
            <person name="Linde D."/>
            <person name="Babiker R."/>
            <person name="Drula E."/>
            <person name="Ayuso-Fernandez I."/>
            <person name="Pacheco R."/>
            <person name="Padilla G."/>
            <person name="Ferreira P."/>
            <person name="Barriuso J."/>
            <person name="Kellner H."/>
            <person name="Castanera R."/>
            <person name="Alfaro M."/>
            <person name="Ramirez L."/>
            <person name="Pisabarro A.G."/>
            <person name="Kuo A."/>
            <person name="Tritt A."/>
            <person name="Lipzen A."/>
            <person name="He G."/>
            <person name="Yan M."/>
            <person name="Ng V."/>
            <person name="Cullen D."/>
            <person name="Martin F."/>
            <person name="Rosso M.-N."/>
            <person name="Henrissat B."/>
            <person name="Hibbett D."/>
            <person name="Martinez A.T."/>
            <person name="Grigoriev I.V."/>
        </authorList>
    </citation>
    <scope>NUCLEOTIDE SEQUENCE</scope>
    <source>
        <strain evidence="3">CIRM-BRFM 674</strain>
    </source>
</reference>